<dbReference type="InterPro" id="IPR007235">
    <property type="entry name" value="Glyco_trans_28_C"/>
</dbReference>
<feature type="domain" description="Diacylglycerol glucosyltransferase N-terminal" evidence="6">
    <location>
        <begin position="14"/>
        <end position="180"/>
    </location>
</feature>
<dbReference type="STRING" id="1122184.SAMN02745176_02484"/>
<reference evidence="7 8" key="1">
    <citation type="submission" date="2016-11" db="EMBL/GenBank/DDBJ databases">
        <authorList>
            <person name="Jaros S."/>
            <person name="Januszkiewicz K."/>
            <person name="Wedrychowicz H."/>
        </authorList>
    </citation>
    <scope>NUCLEOTIDE SEQUENCE [LARGE SCALE GENOMIC DNA]</scope>
    <source>
        <strain evidence="7 8">DSM 19022</strain>
    </source>
</reference>
<evidence type="ECO:0000256" key="4">
    <source>
        <dbReference type="ARBA" id="ARBA00022679"/>
    </source>
</evidence>
<organism evidence="7 8">
    <name type="scientific">Lutispora thermophila DSM 19022</name>
    <dbReference type="NCBI Taxonomy" id="1122184"/>
    <lineage>
        <taxon>Bacteria</taxon>
        <taxon>Bacillati</taxon>
        <taxon>Bacillota</taxon>
        <taxon>Clostridia</taxon>
        <taxon>Lutisporales</taxon>
        <taxon>Lutisporaceae</taxon>
        <taxon>Lutispora</taxon>
    </lineage>
</organism>
<sequence length="368" mass="41499">MNILIFSVSIGNGHDQVAHTIRNEFLSADPENNVRIINTISLISPLLDKVILDSYLNIIKFYPKAWGKIYEKTNKLDPIIDINEITNKLLSTVWLRKPKVSFEPDIVFCTHSFPSSIVSNLKEKGKIKCPLVTIVTDFNIHSSYINDNTDYYVIPHEDLIYVMENFGVSSDKVLPFGIPIRREFSLTLDRTDILQKLKLQDKRTILVMGGGLGLGSINRIVKELDRKLKNIQIIAIAGHNEKLENKLKSLDTKNDLVVYGFINNIHELIEVSDIIITKPGGVTVAEVLSREKPLIIFSPIPGQESDNAEFLLNNGVAATTSDIEKIPLLINQILNNEIRIDSMKKLSAYLKKPYSAKNIIDFVIKTYG</sequence>
<dbReference type="GO" id="GO:0009247">
    <property type="term" value="P:glycolipid biosynthetic process"/>
    <property type="evidence" value="ECO:0007669"/>
    <property type="project" value="InterPro"/>
</dbReference>
<protein>
    <submittedName>
        <fullName evidence="7">Processive 1,2-diacylglycerol beta-glucosyltransferase</fullName>
    </submittedName>
</protein>
<proteinExistence type="inferred from homology"/>
<accession>A0A1M6GQK3</accession>
<evidence type="ECO:0000313" key="8">
    <source>
        <dbReference type="Proteomes" id="UP000184442"/>
    </source>
</evidence>
<dbReference type="InterPro" id="IPR050519">
    <property type="entry name" value="Glycosyltransf_28_UgtP"/>
</dbReference>
<dbReference type="PANTHER" id="PTHR43025:SF3">
    <property type="entry name" value="MONOGALACTOSYLDIACYLGLYCEROL SYNTHASE 1, CHLOROPLASTIC"/>
    <property type="match status" value="1"/>
</dbReference>
<dbReference type="OrthoDB" id="9815663at2"/>
<evidence type="ECO:0000256" key="1">
    <source>
        <dbReference type="ARBA" id="ARBA00004370"/>
    </source>
</evidence>
<feature type="domain" description="Glycosyl transferase family 28 C-terminal" evidence="5">
    <location>
        <begin position="204"/>
        <end position="335"/>
    </location>
</feature>
<dbReference type="Pfam" id="PF06925">
    <property type="entry name" value="MGDG_synth"/>
    <property type="match status" value="1"/>
</dbReference>
<comment type="similarity">
    <text evidence="2">Belongs to the glycosyltransferase 28 family.</text>
</comment>
<dbReference type="GO" id="GO:0016020">
    <property type="term" value="C:membrane"/>
    <property type="evidence" value="ECO:0007669"/>
    <property type="project" value="UniProtKB-SubCell"/>
</dbReference>
<keyword evidence="4 7" id="KW-0808">Transferase</keyword>
<keyword evidence="8" id="KW-1185">Reference proteome</keyword>
<dbReference type="EMBL" id="FQZS01000016">
    <property type="protein sequence ID" value="SHJ12251.1"/>
    <property type="molecule type" value="Genomic_DNA"/>
</dbReference>
<dbReference type="GO" id="GO:0016758">
    <property type="term" value="F:hexosyltransferase activity"/>
    <property type="evidence" value="ECO:0007669"/>
    <property type="project" value="InterPro"/>
</dbReference>
<dbReference type="RefSeq" id="WP_073026510.1">
    <property type="nucleotide sequence ID" value="NZ_FQZS01000016.1"/>
</dbReference>
<evidence type="ECO:0000259" key="6">
    <source>
        <dbReference type="Pfam" id="PF06925"/>
    </source>
</evidence>
<dbReference type="Proteomes" id="UP000184442">
    <property type="component" value="Unassembled WGS sequence"/>
</dbReference>
<dbReference type="Pfam" id="PF04101">
    <property type="entry name" value="Glyco_tran_28_C"/>
    <property type="match status" value="1"/>
</dbReference>
<dbReference type="PANTHER" id="PTHR43025">
    <property type="entry name" value="MONOGALACTOSYLDIACYLGLYCEROL SYNTHASE"/>
    <property type="match status" value="1"/>
</dbReference>
<evidence type="ECO:0000259" key="5">
    <source>
        <dbReference type="Pfam" id="PF04101"/>
    </source>
</evidence>
<evidence type="ECO:0000256" key="2">
    <source>
        <dbReference type="ARBA" id="ARBA00006962"/>
    </source>
</evidence>
<evidence type="ECO:0000256" key="3">
    <source>
        <dbReference type="ARBA" id="ARBA00022676"/>
    </source>
</evidence>
<gene>
    <name evidence="7" type="ORF">SAMN02745176_02484</name>
</gene>
<dbReference type="Gene3D" id="3.40.50.2000">
    <property type="entry name" value="Glycogen Phosphorylase B"/>
    <property type="match status" value="1"/>
</dbReference>
<dbReference type="AlphaFoldDB" id="A0A1M6GQK3"/>
<comment type="subcellular location">
    <subcellularLocation>
        <location evidence="1">Membrane</location>
    </subcellularLocation>
</comment>
<keyword evidence="3" id="KW-0328">Glycosyltransferase</keyword>
<dbReference type="SUPFAM" id="SSF53756">
    <property type="entry name" value="UDP-Glycosyltransferase/glycogen phosphorylase"/>
    <property type="match status" value="1"/>
</dbReference>
<evidence type="ECO:0000313" key="7">
    <source>
        <dbReference type="EMBL" id="SHJ12251.1"/>
    </source>
</evidence>
<name>A0A1M6GQK3_9FIRM</name>
<dbReference type="InterPro" id="IPR009695">
    <property type="entry name" value="Diacylglyc_glucosyltr_N"/>
</dbReference>